<dbReference type="PANTHER" id="PTHR12714:SF9">
    <property type="entry name" value="PROTEIN-S-ISOPRENYLCYSTEINE O-METHYLTRANSFERASE"/>
    <property type="match status" value="1"/>
</dbReference>
<name>A0ABV7WAI4_9MICO</name>
<evidence type="ECO:0000256" key="2">
    <source>
        <dbReference type="ARBA" id="ARBA00022692"/>
    </source>
</evidence>
<dbReference type="GO" id="GO:0032259">
    <property type="term" value="P:methylation"/>
    <property type="evidence" value="ECO:0007669"/>
    <property type="project" value="UniProtKB-KW"/>
</dbReference>
<dbReference type="PANTHER" id="PTHR12714">
    <property type="entry name" value="PROTEIN-S ISOPRENYLCYSTEINE O-METHYLTRANSFERASE"/>
    <property type="match status" value="1"/>
</dbReference>
<keyword evidence="3" id="KW-1133">Transmembrane helix</keyword>
<proteinExistence type="predicted"/>
<dbReference type="Gene3D" id="1.20.120.1630">
    <property type="match status" value="1"/>
</dbReference>
<evidence type="ECO:0000256" key="3">
    <source>
        <dbReference type="ARBA" id="ARBA00022989"/>
    </source>
</evidence>
<keyword evidence="6" id="KW-1185">Reference proteome</keyword>
<dbReference type="RefSeq" id="WP_340295209.1">
    <property type="nucleotide sequence ID" value="NZ_JBBEOI010000217.1"/>
</dbReference>
<keyword evidence="4" id="KW-0472">Membrane</keyword>
<evidence type="ECO:0000256" key="1">
    <source>
        <dbReference type="ARBA" id="ARBA00004127"/>
    </source>
</evidence>
<comment type="caution">
    <text evidence="5">The sequence shown here is derived from an EMBL/GenBank/DDBJ whole genome shotgun (WGS) entry which is preliminary data.</text>
</comment>
<protein>
    <submittedName>
        <fullName evidence="5">Methyltransferase family protein</fullName>
        <ecNumber evidence="5">2.1.1.100</ecNumber>
        <ecNumber evidence="5">2.1.1.334</ecNumber>
    </submittedName>
</protein>
<accession>A0ABV7WAI4</accession>
<dbReference type="GO" id="GO:0004671">
    <property type="term" value="F:protein C-terminal S-isoprenylcysteine carboxyl O-methyltransferase activity"/>
    <property type="evidence" value="ECO:0007669"/>
    <property type="project" value="UniProtKB-EC"/>
</dbReference>
<gene>
    <name evidence="5" type="ORF">ACFOLH_00365</name>
</gene>
<comment type="subcellular location">
    <subcellularLocation>
        <location evidence="1">Endomembrane system</location>
        <topology evidence="1">Multi-pass membrane protein</topology>
    </subcellularLocation>
</comment>
<reference evidence="6" key="1">
    <citation type="journal article" date="2019" name="Int. J. Syst. Evol. Microbiol.">
        <title>The Global Catalogue of Microorganisms (GCM) 10K type strain sequencing project: providing services to taxonomists for standard genome sequencing and annotation.</title>
        <authorList>
            <consortium name="The Broad Institute Genomics Platform"/>
            <consortium name="The Broad Institute Genome Sequencing Center for Infectious Disease"/>
            <person name="Wu L."/>
            <person name="Ma J."/>
        </authorList>
    </citation>
    <scope>NUCLEOTIDE SEQUENCE [LARGE SCALE GENOMIC DNA]</scope>
    <source>
        <strain evidence="6">NCAIM B.02333</strain>
    </source>
</reference>
<keyword evidence="2" id="KW-0812">Transmembrane</keyword>
<dbReference type="InterPro" id="IPR007318">
    <property type="entry name" value="Phopholipid_MeTrfase"/>
</dbReference>
<keyword evidence="5" id="KW-0808">Transferase</keyword>
<evidence type="ECO:0000313" key="5">
    <source>
        <dbReference type="EMBL" id="MFC3686789.1"/>
    </source>
</evidence>
<dbReference type="EC" id="2.1.1.334" evidence="5"/>
<organism evidence="5 6">
    <name type="scientific">Aquipuribacter hungaricus</name>
    <dbReference type="NCBI Taxonomy" id="545624"/>
    <lineage>
        <taxon>Bacteria</taxon>
        <taxon>Bacillati</taxon>
        <taxon>Actinomycetota</taxon>
        <taxon>Actinomycetes</taxon>
        <taxon>Micrococcales</taxon>
        <taxon>Intrasporangiaceae</taxon>
        <taxon>Aquipuribacter</taxon>
    </lineage>
</organism>
<sequence length="172" mass="17803">MSRHAADDPGTAVRRLVRWLVTGWVRPGWLVPLQGAAMVGHLLPGGPAVRLPAAVRAAGVVGLAGGIALSTASATSLGSELTPATTPREGAQLRTEGPYALSRHPLYAGLLVASLGAVLLRGRLSTVVSAVGLAAVLHVKALEEDRALAGLFGERYEAYRARVPRLLGLPGR</sequence>
<keyword evidence="5" id="KW-0489">Methyltransferase</keyword>
<dbReference type="EC" id="2.1.1.100" evidence="5"/>
<dbReference type="EMBL" id="JBHRWW010000001">
    <property type="protein sequence ID" value="MFC3686789.1"/>
    <property type="molecule type" value="Genomic_DNA"/>
</dbReference>
<evidence type="ECO:0000313" key="6">
    <source>
        <dbReference type="Proteomes" id="UP001595685"/>
    </source>
</evidence>
<dbReference type="Pfam" id="PF04191">
    <property type="entry name" value="PEMT"/>
    <property type="match status" value="1"/>
</dbReference>
<evidence type="ECO:0000256" key="4">
    <source>
        <dbReference type="ARBA" id="ARBA00023136"/>
    </source>
</evidence>
<dbReference type="Proteomes" id="UP001595685">
    <property type="component" value="Unassembled WGS sequence"/>
</dbReference>